<dbReference type="PROSITE" id="PS50887">
    <property type="entry name" value="GGDEF"/>
    <property type="match status" value="1"/>
</dbReference>
<evidence type="ECO:0000259" key="2">
    <source>
        <dbReference type="PROSITE" id="PS50112"/>
    </source>
</evidence>
<dbReference type="FunFam" id="3.30.70.270:FF:000001">
    <property type="entry name" value="Diguanylate cyclase domain protein"/>
    <property type="match status" value="1"/>
</dbReference>
<dbReference type="Gene3D" id="3.30.70.270">
    <property type="match status" value="1"/>
</dbReference>
<gene>
    <name evidence="6" type="ORF">IC617_13410</name>
</gene>
<dbReference type="InterPro" id="IPR035919">
    <property type="entry name" value="EAL_sf"/>
</dbReference>
<dbReference type="InterPro" id="IPR035965">
    <property type="entry name" value="PAS-like_dom_sf"/>
</dbReference>
<feature type="domain" description="EAL" evidence="4">
    <location>
        <begin position="377"/>
        <end position="632"/>
    </location>
</feature>
<evidence type="ECO:0000259" key="5">
    <source>
        <dbReference type="PROSITE" id="PS50887"/>
    </source>
</evidence>
<dbReference type="Proteomes" id="UP000638014">
    <property type="component" value="Unassembled WGS sequence"/>
</dbReference>
<dbReference type="InterPro" id="IPR000014">
    <property type="entry name" value="PAS"/>
</dbReference>
<dbReference type="InterPro" id="IPR001633">
    <property type="entry name" value="EAL_dom"/>
</dbReference>
<feature type="domain" description="PAS" evidence="2">
    <location>
        <begin position="76"/>
        <end position="131"/>
    </location>
</feature>
<dbReference type="GO" id="GO:0003824">
    <property type="term" value="F:catalytic activity"/>
    <property type="evidence" value="ECO:0007669"/>
    <property type="project" value="UniProtKB-ARBA"/>
</dbReference>
<dbReference type="InterPro" id="IPR000160">
    <property type="entry name" value="GGDEF_dom"/>
</dbReference>
<evidence type="ECO:0000259" key="3">
    <source>
        <dbReference type="PROSITE" id="PS50113"/>
    </source>
</evidence>
<dbReference type="Pfam" id="PF08447">
    <property type="entry name" value="PAS_3"/>
    <property type="match status" value="2"/>
</dbReference>
<dbReference type="Gene3D" id="3.20.20.450">
    <property type="entry name" value="EAL domain"/>
    <property type="match status" value="1"/>
</dbReference>
<evidence type="ECO:0000259" key="4">
    <source>
        <dbReference type="PROSITE" id="PS50883"/>
    </source>
</evidence>
<dbReference type="InterPro" id="IPR013655">
    <property type="entry name" value="PAS_fold_3"/>
</dbReference>
<dbReference type="SUPFAM" id="SSF55785">
    <property type="entry name" value="PYP-like sensor domain (PAS domain)"/>
    <property type="match status" value="2"/>
</dbReference>
<dbReference type="CDD" id="cd01948">
    <property type="entry name" value="EAL"/>
    <property type="match status" value="1"/>
</dbReference>
<feature type="domain" description="GGDEF" evidence="5">
    <location>
        <begin position="235"/>
        <end position="368"/>
    </location>
</feature>
<dbReference type="SMART" id="SM00091">
    <property type="entry name" value="PAS"/>
    <property type="match status" value="1"/>
</dbReference>
<comment type="cofactor">
    <cofactor evidence="1">
        <name>Mg(2+)</name>
        <dbReference type="ChEBI" id="CHEBI:18420"/>
    </cofactor>
</comment>
<dbReference type="NCBIfam" id="TIGR00229">
    <property type="entry name" value="sensory_box"/>
    <property type="match status" value="1"/>
</dbReference>
<name>A0A8J6QVF9_9GAMM</name>
<dbReference type="Gene3D" id="3.30.450.20">
    <property type="entry name" value="PAS domain"/>
    <property type="match status" value="2"/>
</dbReference>
<sequence length="634" mass="72930">MLQQRLNECIQAGSGYTLEYRLQHEQGHWVWFEDSGKVVELSDHSNNHANDDVQRICGTLKNINNRKQAELEYRENERRFRRLIEALPTVAVQGYNRNREVIYWNDASRRVYGYSKQEALGQKLEHLIIPEPMREAVVQAHHEWVVEGKEIPASELSLLHKDGHLVPVFSSHVMLKQDSDQPEMFCVDVDLTDQHRTAAELKRLASKDLLTNLPNRRFLEEELHRRLAEASRFGQQLAVLFIDLDLFKDVNDSMGHNAGDHLLQQVADRLKSHLRHYDTLSRFGGDEFIIVLPNIAGRNEIQTVADKVMSEFEQTYRLYEQDIYVTASIGISMYPDDGETTAELLKYADAAMYQAKESGRNRYRFFAASMNEQLNRQRQIATSLRQSLDGDDFHLVFQPQIDLASQHIVACEALLRWQPKEASNWASPAEFIPVAERSDLIIRIGQWVVQAACRQVAKWRSQQLLPIRVDINVSGKQLHQPGFFNFLNDTIAEYGLTPKDIGIELTENVLIGADDDLLRRLTQLHDAGMEISIDDFGTGYSSLSYLKLFPVRTLKIDRMFVEEAPYQQKDRAIFEAIVNVGHKLGLNIVVEGIETEQQTLFCQQLHYDLAQGYYFYKPMPASQLADLLTRSEPN</sequence>
<dbReference type="Pfam" id="PF00563">
    <property type="entry name" value="EAL"/>
    <property type="match status" value="1"/>
</dbReference>
<dbReference type="NCBIfam" id="TIGR00254">
    <property type="entry name" value="GGDEF"/>
    <property type="match status" value="1"/>
</dbReference>
<dbReference type="AlphaFoldDB" id="A0A8J6QVF9"/>
<dbReference type="InterPro" id="IPR043128">
    <property type="entry name" value="Rev_trsase/Diguanyl_cyclase"/>
</dbReference>
<dbReference type="SUPFAM" id="SSF141868">
    <property type="entry name" value="EAL domain-like"/>
    <property type="match status" value="1"/>
</dbReference>
<dbReference type="InterPro" id="IPR029787">
    <property type="entry name" value="Nucleotide_cyclase"/>
</dbReference>
<dbReference type="PROSITE" id="PS50112">
    <property type="entry name" value="PAS"/>
    <property type="match status" value="1"/>
</dbReference>
<organism evidence="6 7">
    <name type="scientific">Neiella litorisoli</name>
    <dbReference type="NCBI Taxonomy" id="2771431"/>
    <lineage>
        <taxon>Bacteria</taxon>
        <taxon>Pseudomonadati</taxon>
        <taxon>Pseudomonadota</taxon>
        <taxon>Gammaproteobacteria</taxon>
        <taxon>Alteromonadales</taxon>
        <taxon>Echinimonadaceae</taxon>
        <taxon>Neiella</taxon>
    </lineage>
</organism>
<protein>
    <submittedName>
        <fullName evidence="6">EAL domain-containing protein</fullName>
    </submittedName>
</protein>
<dbReference type="PROSITE" id="PS50113">
    <property type="entry name" value="PAC"/>
    <property type="match status" value="1"/>
</dbReference>
<feature type="domain" description="PAC" evidence="3">
    <location>
        <begin position="16"/>
        <end position="75"/>
    </location>
</feature>
<comment type="caution">
    <text evidence="6">The sequence shown here is derived from an EMBL/GenBank/DDBJ whole genome shotgun (WGS) entry which is preliminary data.</text>
</comment>
<dbReference type="InterPro" id="IPR000700">
    <property type="entry name" value="PAS-assoc_C"/>
</dbReference>
<accession>A0A8J6QVF9</accession>
<dbReference type="PANTHER" id="PTHR44757:SF2">
    <property type="entry name" value="BIOFILM ARCHITECTURE MAINTENANCE PROTEIN MBAA"/>
    <property type="match status" value="1"/>
</dbReference>
<dbReference type="SUPFAM" id="SSF55073">
    <property type="entry name" value="Nucleotide cyclase"/>
    <property type="match status" value="1"/>
</dbReference>
<dbReference type="PROSITE" id="PS50883">
    <property type="entry name" value="EAL"/>
    <property type="match status" value="1"/>
</dbReference>
<dbReference type="SMART" id="SM00052">
    <property type="entry name" value="EAL"/>
    <property type="match status" value="1"/>
</dbReference>
<evidence type="ECO:0000313" key="7">
    <source>
        <dbReference type="Proteomes" id="UP000638014"/>
    </source>
</evidence>
<keyword evidence="7" id="KW-1185">Reference proteome</keyword>
<dbReference type="CDD" id="cd01949">
    <property type="entry name" value="GGDEF"/>
    <property type="match status" value="1"/>
</dbReference>
<dbReference type="SMART" id="SM00267">
    <property type="entry name" value="GGDEF"/>
    <property type="match status" value="1"/>
</dbReference>
<dbReference type="InterPro" id="IPR052155">
    <property type="entry name" value="Biofilm_reg_signaling"/>
</dbReference>
<dbReference type="EMBL" id="JACXAF010000018">
    <property type="protein sequence ID" value="MBD1390433.1"/>
    <property type="molecule type" value="Genomic_DNA"/>
</dbReference>
<dbReference type="Pfam" id="PF00990">
    <property type="entry name" value="GGDEF"/>
    <property type="match status" value="1"/>
</dbReference>
<evidence type="ECO:0000313" key="6">
    <source>
        <dbReference type="EMBL" id="MBD1390433.1"/>
    </source>
</evidence>
<evidence type="ECO:0000256" key="1">
    <source>
        <dbReference type="ARBA" id="ARBA00001946"/>
    </source>
</evidence>
<proteinExistence type="predicted"/>
<reference evidence="6" key="1">
    <citation type="submission" date="2020-09" db="EMBL/GenBank/DDBJ databases">
        <title>A novel bacterium of genus Neiella, isolated from South China Sea.</title>
        <authorList>
            <person name="Huang H."/>
            <person name="Mo K."/>
            <person name="Hu Y."/>
        </authorList>
    </citation>
    <scope>NUCLEOTIDE SEQUENCE</scope>
    <source>
        <strain evidence="6">HB171785</strain>
    </source>
</reference>
<dbReference type="PANTHER" id="PTHR44757">
    <property type="entry name" value="DIGUANYLATE CYCLASE DGCP"/>
    <property type="match status" value="1"/>
</dbReference>
<dbReference type="CDD" id="cd00130">
    <property type="entry name" value="PAS"/>
    <property type="match status" value="1"/>
</dbReference>